<evidence type="ECO:0000256" key="7">
    <source>
        <dbReference type="ARBA" id="ARBA00022882"/>
    </source>
</evidence>
<dbReference type="SUPFAM" id="SSF81324">
    <property type="entry name" value="Voltage-gated potassium channels"/>
    <property type="match status" value="1"/>
</dbReference>
<evidence type="ECO:0000256" key="12">
    <source>
        <dbReference type="ARBA" id="ARBA00023303"/>
    </source>
</evidence>
<dbReference type="PANTHER" id="PTHR10217">
    <property type="entry name" value="VOLTAGE AND LIGAND GATED POTASSIUM CHANNEL"/>
    <property type="match status" value="1"/>
</dbReference>
<dbReference type="SUPFAM" id="SSF51206">
    <property type="entry name" value="cAMP-binding domain-like"/>
    <property type="match status" value="1"/>
</dbReference>
<feature type="domain" description="Cyclic nucleotide-binding" evidence="14">
    <location>
        <begin position="364"/>
        <end position="429"/>
    </location>
</feature>
<evidence type="ECO:0000256" key="3">
    <source>
        <dbReference type="ARBA" id="ARBA00022475"/>
    </source>
</evidence>
<proteinExistence type="predicted"/>
<keyword evidence="9 13" id="KW-1133">Transmembrane helix</keyword>
<dbReference type="EnsemblMetazoa" id="HelroT64112">
    <property type="protein sequence ID" value="HelroP64112"/>
    <property type="gene ID" value="HelroG64112"/>
</dbReference>
<dbReference type="Gene3D" id="1.10.287.70">
    <property type="match status" value="1"/>
</dbReference>
<keyword evidence="7" id="KW-0851">Voltage-gated channel</keyword>
<evidence type="ECO:0000256" key="5">
    <source>
        <dbReference type="ARBA" id="ARBA00022692"/>
    </source>
</evidence>
<dbReference type="PRINTS" id="PR01470">
    <property type="entry name" value="ERGCHANNEL"/>
</dbReference>
<dbReference type="RefSeq" id="XP_009015489.1">
    <property type="nucleotide sequence ID" value="XM_009017241.1"/>
</dbReference>
<dbReference type="InterPro" id="IPR005821">
    <property type="entry name" value="Ion_trans_dom"/>
</dbReference>
<dbReference type="EMBL" id="AMQM01000559">
    <property type="status" value="NOT_ANNOTATED_CDS"/>
    <property type="molecule type" value="Genomic_DNA"/>
</dbReference>
<evidence type="ECO:0000256" key="4">
    <source>
        <dbReference type="ARBA" id="ARBA00022538"/>
    </source>
</evidence>
<dbReference type="InterPro" id="IPR000595">
    <property type="entry name" value="cNMP-bd_dom"/>
</dbReference>
<dbReference type="GO" id="GO:0005242">
    <property type="term" value="F:inward rectifier potassium channel activity"/>
    <property type="evidence" value="ECO:0000318"/>
    <property type="project" value="GO_Central"/>
</dbReference>
<dbReference type="Pfam" id="PF00520">
    <property type="entry name" value="Ion_trans"/>
    <property type="match status" value="1"/>
</dbReference>
<keyword evidence="2" id="KW-0813">Transport</keyword>
<evidence type="ECO:0000259" key="14">
    <source>
        <dbReference type="PROSITE" id="PS50042"/>
    </source>
</evidence>
<protein>
    <recommendedName>
        <fullName evidence="14">Cyclic nucleotide-binding domain-containing protein</fullName>
    </recommendedName>
</protein>
<dbReference type="SMART" id="SM00100">
    <property type="entry name" value="cNMP"/>
    <property type="match status" value="1"/>
</dbReference>
<dbReference type="FunFam" id="1.10.1200.260:FF:000003">
    <property type="entry name" value="Potassium voltage-gated channel subfamily H member 1"/>
    <property type="match status" value="1"/>
</dbReference>
<dbReference type="InParanoid" id="T1FXP5"/>
<dbReference type="InterPro" id="IPR003967">
    <property type="entry name" value="K_chnl_volt-dep_ERG"/>
</dbReference>
<dbReference type="HOGENOM" id="CLU_005746_2_1_1"/>
<dbReference type="InterPro" id="IPR050818">
    <property type="entry name" value="KCNH_animal-type"/>
</dbReference>
<keyword evidence="17" id="KW-1185">Reference proteome</keyword>
<name>T1FXP5_HELRO</name>
<gene>
    <name evidence="16" type="primary">20213593</name>
    <name evidence="15" type="ORF">HELRODRAFT_64112</name>
</gene>
<dbReference type="Pfam" id="PF00027">
    <property type="entry name" value="cNMP_binding"/>
    <property type="match status" value="1"/>
</dbReference>
<evidence type="ECO:0000256" key="11">
    <source>
        <dbReference type="ARBA" id="ARBA00023136"/>
    </source>
</evidence>
<keyword evidence="5 13" id="KW-0812">Transmembrane</keyword>
<evidence type="ECO:0000256" key="13">
    <source>
        <dbReference type="SAM" id="Phobius"/>
    </source>
</evidence>
<dbReference type="AlphaFoldDB" id="T1FXP5"/>
<dbReference type="Proteomes" id="UP000015101">
    <property type="component" value="Unassembled WGS sequence"/>
</dbReference>
<reference evidence="15 17" key="2">
    <citation type="journal article" date="2013" name="Nature">
        <title>Insights into bilaterian evolution from three spiralian genomes.</title>
        <authorList>
            <person name="Simakov O."/>
            <person name="Marletaz F."/>
            <person name="Cho S.J."/>
            <person name="Edsinger-Gonzales E."/>
            <person name="Havlak P."/>
            <person name="Hellsten U."/>
            <person name="Kuo D.H."/>
            <person name="Larsson T."/>
            <person name="Lv J."/>
            <person name="Arendt D."/>
            <person name="Savage R."/>
            <person name="Osoegawa K."/>
            <person name="de Jong P."/>
            <person name="Grimwood J."/>
            <person name="Chapman J.A."/>
            <person name="Shapiro H."/>
            <person name="Aerts A."/>
            <person name="Otillar R.P."/>
            <person name="Terry A.Y."/>
            <person name="Boore J.L."/>
            <person name="Grigoriev I.V."/>
            <person name="Lindberg D.R."/>
            <person name="Seaver E.C."/>
            <person name="Weisblat D.A."/>
            <person name="Putnam N.H."/>
            <person name="Rokhsar D.S."/>
        </authorList>
    </citation>
    <scope>NUCLEOTIDE SEQUENCE</scope>
</reference>
<reference evidence="17" key="1">
    <citation type="submission" date="2012-12" db="EMBL/GenBank/DDBJ databases">
        <authorList>
            <person name="Hellsten U."/>
            <person name="Grimwood J."/>
            <person name="Chapman J.A."/>
            <person name="Shapiro H."/>
            <person name="Aerts A."/>
            <person name="Otillar R.P."/>
            <person name="Terry A.Y."/>
            <person name="Boore J.L."/>
            <person name="Simakov O."/>
            <person name="Marletaz F."/>
            <person name="Cho S.-J."/>
            <person name="Edsinger-Gonzales E."/>
            <person name="Havlak P."/>
            <person name="Kuo D.-H."/>
            <person name="Larsson T."/>
            <person name="Lv J."/>
            <person name="Arendt D."/>
            <person name="Savage R."/>
            <person name="Osoegawa K."/>
            <person name="de Jong P."/>
            <person name="Lindberg D.R."/>
            <person name="Seaver E.C."/>
            <person name="Weisblat D.A."/>
            <person name="Putnam N.H."/>
            <person name="Grigoriev I.V."/>
            <person name="Rokhsar D.S."/>
        </authorList>
    </citation>
    <scope>NUCLEOTIDE SEQUENCE</scope>
</reference>
<feature type="transmembrane region" description="Helical" evidence="13">
    <location>
        <begin position="170"/>
        <end position="193"/>
    </location>
</feature>
<evidence type="ECO:0000256" key="2">
    <source>
        <dbReference type="ARBA" id="ARBA00022448"/>
    </source>
</evidence>
<feature type="transmembrane region" description="Helical" evidence="13">
    <location>
        <begin position="18"/>
        <end position="38"/>
    </location>
</feature>
<dbReference type="PRINTS" id="PR01463">
    <property type="entry name" value="EAGCHANLFMLY"/>
</dbReference>
<dbReference type="InterPro" id="IPR014710">
    <property type="entry name" value="RmlC-like_jellyroll"/>
</dbReference>
<keyword evidence="6" id="KW-0631">Potassium channel</keyword>
<reference evidence="16" key="3">
    <citation type="submission" date="2015-06" db="UniProtKB">
        <authorList>
            <consortium name="EnsemblMetazoa"/>
        </authorList>
    </citation>
    <scope>IDENTIFICATION</scope>
</reference>
<dbReference type="OMA" id="VATIMHR"/>
<evidence type="ECO:0000256" key="10">
    <source>
        <dbReference type="ARBA" id="ARBA00023065"/>
    </source>
</evidence>
<dbReference type="GO" id="GO:0042391">
    <property type="term" value="P:regulation of membrane potential"/>
    <property type="evidence" value="ECO:0000318"/>
    <property type="project" value="GO_Central"/>
</dbReference>
<keyword evidence="8" id="KW-0630">Potassium</keyword>
<dbReference type="FunFam" id="1.10.287.70:FF:000275">
    <property type="entry name" value="Potassium voltage-gated channel subfamily H member 8"/>
    <property type="match status" value="1"/>
</dbReference>
<dbReference type="PROSITE" id="PS50042">
    <property type="entry name" value="CNMP_BINDING_3"/>
    <property type="match status" value="1"/>
</dbReference>
<evidence type="ECO:0000313" key="16">
    <source>
        <dbReference type="EnsemblMetazoa" id="HelroP64112"/>
    </source>
</evidence>
<keyword evidence="12" id="KW-0407">Ion channel</keyword>
<evidence type="ECO:0000256" key="6">
    <source>
        <dbReference type="ARBA" id="ARBA00022826"/>
    </source>
</evidence>
<dbReference type="GeneID" id="20213593"/>
<dbReference type="Gene3D" id="2.60.120.10">
    <property type="entry name" value="Jelly Rolls"/>
    <property type="match status" value="1"/>
</dbReference>
<dbReference type="KEGG" id="hro:HELRODRAFT_64112"/>
<dbReference type="EMBL" id="KB096324">
    <property type="protein sequence ID" value="ESO06121.1"/>
    <property type="molecule type" value="Genomic_DNA"/>
</dbReference>
<dbReference type="OrthoDB" id="432483at2759"/>
<comment type="subcellular location">
    <subcellularLocation>
        <location evidence="1">Cell membrane</location>
        <topology evidence="1">Multi-pass membrane protein</topology>
    </subcellularLocation>
</comment>
<dbReference type="GO" id="GO:0071805">
    <property type="term" value="P:potassium ion transmembrane transport"/>
    <property type="evidence" value="ECO:0000318"/>
    <property type="project" value="GO_Central"/>
</dbReference>
<feature type="transmembrane region" description="Helical" evidence="13">
    <location>
        <begin position="262"/>
        <end position="285"/>
    </location>
</feature>
<keyword evidence="4" id="KW-0633">Potassium transport</keyword>
<feature type="transmembrane region" description="Helical" evidence="13">
    <location>
        <begin position="237"/>
        <end position="256"/>
    </location>
</feature>
<dbReference type="CTD" id="20213593"/>
<evidence type="ECO:0000256" key="9">
    <source>
        <dbReference type="ARBA" id="ARBA00022989"/>
    </source>
</evidence>
<dbReference type="eggNOG" id="KOG0498">
    <property type="taxonomic scope" value="Eukaryota"/>
</dbReference>
<dbReference type="GO" id="GO:0034702">
    <property type="term" value="C:monoatomic ion channel complex"/>
    <property type="evidence" value="ECO:0007669"/>
    <property type="project" value="UniProtKB-KW"/>
</dbReference>
<keyword evidence="3" id="KW-1003">Cell membrane</keyword>
<evidence type="ECO:0000313" key="15">
    <source>
        <dbReference type="EMBL" id="ESO06121.1"/>
    </source>
</evidence>
<dbReference type="GO" id="GO:0005886">
    <property type="term" value="C:plasma membrane"/>
    <property type="evidence" value="ECO:0000318"/>
    <property type="project" value="GO_Central"/>
</dbReference>
<dbReference type="InterPro" id="IPR003938">
    <property type="entry name" value="K_chnl_volt-dep_EAG/ELK/ERG"/>
</dbReference>
<dbReference type="Gene3D" id="1.10.1200.260">
    <property type="match status" value="1"/>
</dbReference>
<organism evidence="16 17">
    <name type="scientific">Helobdella robusta</name>
    <name type="common">Californian leech</name>
    <dbReference type="NCBI Taxonomy" id="6412"/>
    <lineage>
        <taxon>Eukaryota</taxon>
        <taxon>Metazoa</taxon>
        <taxon>Spiralia</taxon>
        <taxon>Lophotrochozoa</taxon>
        <taxon>Annelida</taxon>
        <taxon>Clitellata</taxon>
        <taxon>Hirudinea</taxon>
        <taxon>Rhynchobdellida</taxon>
        <taxon>Glossiphoniidae</taxon>
        <taxon>Helobdella</taxon>
    </lineage>
</organism>
<evidence type="ECO:0000256" key="8">
    <source>
        <dbReference type="ARBA" id="ARBA00022958"/>
    </source>
</evidence>
<dbReference type="FunFam" id="2.60.120.10:FF:000107">
    <property type="entry name" value="Potassium voltage-gated channel unc-103"/>
    <property type="match status" value="1"/>
</dbReference>
<sequence length="504" mass="57648">IKKFIIPHNSPLKGAWDWLILVLVLYVAVLTPYMAAFKPYENGFNFTDSKHNFQPSPIYFRFIGHFFSDPFLIIDSIVDFLFFLDMLCNFRTTYLDNGEVITCPKKIAINYLKRWFIIDFLSAVPFDVIVTLYKKSDTVTATSLMKTARLLRLFRVARKMDHYSEYGASLLLLFMAMITLLAHWLACGFYILAESERLSLKHPIGWLDYLANKTGNYYYANNSNSGPDIHSKYITSLYFTFTILTSVGFGNIAPVTDWEKTFAIGAMIIGSLANAAIFGNVATIMHRMYRGNKEFHDKSASIKDFIKFHRIPKMLSSKLQDITQEDWWQTNGVDMNKVLQSFPEGLQADVCLHTNRILFSKFSAFQSGSPGCLRMLSVRIKSVHFLPGEEIIHQNDLTKAIYFVLRGTIEISKECVVVAILTKNDTFGECSKTLEDKINLSSCLGFRSKYSVRALSYCDIHKIAISDIVDVFRVYPEFASDFCKKFVVTFDINSEVSFTGLFIF</sequence>
<dbReference type="InterPro" id="IPR018490">
    <property type="entry name" value="cNMP-bd_dom_sf"/>
</dbReference>
<keyword evidence="11 13" id="KW-0472">Membrane</keyword>
<dbReference type="PANTHER" id="PTHR10217:SF548">
    <property type="entry name" value="GH12235P"/>
    <property type="match status" value="1"/>
</dbReference>
<accession>T1FXP5</accession>
<dbReference type="CDD" id="cd00038">
    <property type="entry name" value="CAP_ED"/>
    <property type="match status" value="1"/>
</dbReference>
<evidence type="ECO:0000313" key="17">
    <source>
        <dbReference type="Proteomes" id="UP000015101"/>
    </source>
</evidence>
<keyword evidence="10" id="KW-0406">Ion transport</keyword>
<evidence type="ECO:0000256" key="1">
    <source>
        <dbReference type="ARBA" id="ARBA00004651"/>
    </source>
</evidence>